<evidence type="ECO:0000313" key="2">
    <source>
        <dbReference type="Proteomes" id="UP000197269"/>
    </source>
</evidence>
<evidence type="ECO:0000313" key="1">
    <source>
        <dbReference type="EMBL" id="OWO91598.1"/>
    </source>
</evidence>
<dbReference type="AlphaFoldDB" id="A0A2D0AAJ7"/>
<sequence>MKVAGKQVLARPTLLVDVVKKAKLSALWVPDGNRILIDEGVPDAKKRWIEAHEVGHSFIPWHKDFLFGDDQYTLDPDCHADVEAEANFAAARLLFLQDRFSTEARDIAITFKTIQKMAKRYGNTITTTLWRTVEERDKQQPAFGMVSAHPHHADIGREPDGKDVRYFIRSEAFRKRFPGITQEFCWNLLRANCGGTRRGPVFDGSIVLTDVNGTRHEFAMECFCNQHAVLTYGVYVRPAPLVIGMN</sequence>
<gene>
    <name evidence="1" type="ORF">B5E41_26555</name>
</gene>
<dbReference type="Proteomes" id="UP000197269">
    <property type="component" value="Unassembled WGS sequence"/>
</dbReference>
<comment type="caution">
    <text evidence="1">The sequence shown here is derived from an EMBL/GenBank/DDBJ whole genome shotgun (WGS) entry which is preliminary data.</text>
</comment>
<organism evidence="1 2">
    <name type="scientific">Rhizobium esperanzae</name>
    <dbReference type="NCBI Taxonomy" id="1967781"/>
    <lineage>
        <taxon>Bacteria</taxon>
        <taxon>Pseudomonadati</taxon>
        <taxon>Pseudomonadota</taxon>
        <taxon>Alphaproteobacteria</taxon>
        <taxon>Hyphomicrobiales</taxon>
        <taxon>Rhizobiaceae</taxon>
        <taxon>Rhizobium/Agrobacterium group</taxon>
        <taxon>Rhizobium</taxon>
    </lineage>
</organism>
<evidence type="ECO:0008006" key="3">
    <source>
        <dbReference type="Google" id="ProtNLM"/>
    </source>
</evidence>
<protein>
    <recommendedName>
        <fullName evidence="3">IrrE N-terminal-like domain-containing protein</fullName>
    </recommendedName>
</protein>
<dbReference type="EMBL" id="MXPU01000023">
    <property type="protein sequence ID" value="OWO91598.1"/>
    <property type="molecule type" value="Genomic_DNA"/>
</dbReference>
<accession>A0A2D0AAJ7</accession>
<name>A0A2D0AAJ7_9HYPH</name>
<dbReference type="Gene3D" id="1.10.10.2910">
    <property type="match status" value="1"/>
</dbReference>
<reference evidence="1 2" key="1">
    <citation type="submission" date="2017-03" db="EMBL/GenBank/DDBJ databases">
        <title>Genome of strain Rhizobium sp. CNPSo 668.</title>
        <authorList>
            <person name="Ribeiro R."/>
        </authorList>
    </citation>
    <scope>NUCLEOTIDE SEQUENCE [LARGE SCALE GENOMIC DNA]</scope>
    <source>
        <strain evidence="1 2">CNPSo 668</strain>
    </source>
</reference>
<proteinExistence type="predicted"/>